<name>A0A8T0JMH4_PHAAN</name>
<dbReference type="Pfam" id="PF12624">
    <property type="entry name" value="VPS13_N"/>
    <property type="match status" value="1"/>
</dbReference>
<evidence type="ECO:0000259" key="5">
    <source>
        <dbReference type="Pfam" id="PF25037"/>
    </source>
</evidence>
<proteinExistence type="predicted"/>
<sequence length="3572" mass="401549">MPIFLCMQLEILYQPIFKYGTKDGKPADNLLRKHSYILQPVTGKAKYSKLLPTEVADSQNPLQKAVVNLDDVTISISKDGYGDIMKLADNFAAFNQRLKYAHYRPLVPVKADSRSWWKYAYRAVSDQIKKASGKMSWEQVLRYASLRKRYISLYASLLKSDPTQVTISGNKEIEDLDRELDIELILQWRMLAHKFVEQSAESNHNIRKQKAQKSWWSFGWTSESPKEESDEFNFSEEDWNQLNKIIGYKEGDDGQLAVNSKADVIHTFVEVHMNHNASKLIGETKESVAELSCEDLSCSIKLYPETKVFDIKLGSYKLSSPRGLLAESATSYDSLVGVFHYKPFDDNVDWRMVAKASPCYMTFGQYLKDSIDQIVKFFGSNTAVSQTIALETAAAVQVLFDLTSLLFGNMLKFKAGIGYLLTMMPGLCILITKDKRMYCFSVYFVVYEDDLVVYEDDLVVYARSDLACIHNLKFSLDLDIAAPKITIPTDFCPDHTHATKLLLDLGNLMIRTQDDKQQESAEDNMYLRFDLVLSDVSAFLFDGDYHWSQVSLNKSAHSTNTSFFPIIDKCGVILQLQQIRLETPYYPATRLAVRLPSLAFHFSPARYHRLMHVIKIFEEEDGDGSELLRPWNQADLEGWLSLLTWKGVGVREALWQRRYFCLVGPFLYVLESPDSRSYKQYTSLRGKQVSEVSQELVGNVQHVLVVCSPTRSNNKNTAPISGLSETSSDHEDTESEHDIDVGMAESLFVTGVLDELKICFCYSYQSDQSLMKVLLNEERRLFEFRAIGGQVEVSIRDNNIFVGTILKSLEIEDLVCCSQLSSQPCFLARSYIGTADENSLLYNNMRKYVESGVLIPTESDDKFYEAPETLADSVDYPMQSPGGTSEYRSSSASDMRFNYSSLKLPKFSRITGLLPSDSPSRKDLELSDTLESFVKAQIIIYDQNSSQYKNIDKQVIVTLATLTFFCRRPTILAIMDFVNSINIEDKNLATSSDSSSTARMKKDVSRDGDDLQSTAVEDHAVKGLFGKGKSRVMFNLTLKMAQAQILLMKENETKLACLFQESLLTDIRVFPSSFSIKAALGNLKISDNSIPSSHLYYWACDMRNPGGRSFVELEFTSFSNDDEDYEGYDFSLFGELSEVRIVYLNRFLQEVVGYFMGLVPDSPKSVVKVTDQATNSEKWFSANEIEGSPAVKFDLSLKKPIILMPQRTDSLDFLKLDIVHITLKNTFQWIGGSKSEINAVHLETLTVQVEEINLNVGTGSDIGESIIQDVNGLSVTINRSLRDLLGQFPSVEVIIKIEELKAELSNKEYEIITECAISNFSEVPDIPSPLNQYSSMTLNDTTGGIVPEVINGVDSGTTNVEPSVLLKLCVSINLVELSLYTGLTRDSSLATVQVSNAWLLYKSSTAGNGFLSATLQGFSVFDDREGVEQEFRLAIGKPGNVGPHPLHTSSHNQNQDSVDGSLIKGNNFDLVQTMLIVDVKFGQDSTFVSLGVQRPQLLVALDFLLAVVEFFVPTVSSMLSVEGNRSDMLEAIVIDQSVYKQPCPEFSLSPQKPLIVDDDGFDNFIYDGDGGILYLKDRQGFNLKAASTEAIIYIGNGKKLQFRNVVIKGGPHLDSCVFLGADSSYSALADDYVYLEELVESPQSKSLRGSVDEVPCQNNAVNNSTELIIELQAIGPELTFYNTSKDVGELLNLSNKLLLAQLDAFCRRVLFSTYRYQYDINALAGTSQLRLTSTRDLNLNVSVSNANMIIQAYASWNNLSNAHESPVFSYQDAFSPTYGGHSIIDTLQKRNYYIIPQNKLGQDIFIRATEARGLQNIIRMPSGDMKAVKVPVSKNMLESHLKGKLCRKTRTMVTIIIAEAQFPQVEGSDSQQYTVAIRLSPSQILPSNALVYQQSAHTRGQRPHHLLPSDLESVKWNEIFFFKVDSLDYHSLEFILTDIGKGVPIGFFSSSLNEIARTIEDYSNPQNFVKELNWIYLSTENSMDAYYGKPCKLQCAILVHNSETEINNQLSNYDVHKRGFIQISPSKEGPWTTVRLNYAAPAACWRLGNAVVASEASVKDGNRYVNIRSLVSVRNNTDFVLDLCLTSKVSSEKMNFLKSSSNSESIQTESYRIQTEEFFETEKLTPQIGWILCSGSSGNRMSDGGKSHQIFPEIDLPPSWEWIDDWHLDTKSPNTADSWIYAPDVESLRWPESFDPRDSRNTARQRRWLRNRKLIAEDLKNEISVGLLQPGETAPLPLSGLTQSVQYFLKLRPWASANSCEYSWSTVVDRPRQQDVGRKGQCSNLCVSALSESEELLCCSEMHGTSGGSHKLWFSISIQSTEIAKDIHSDAIHDWCLAVKSPLTISNFLPLAAEYSVLEMQSSGHFLACSRGVFLSGKTVQIYSADIRNPLFLSLLPQRGWLPIHEAVLISHPHEKPSKTISLRSSISGRVIQIVLEQNFDKEHTVLAKTIRVYAPYWLEVARCPPLTFRMLDLSGKRHIPKVAAQFQTHKKNGLILEEITEEEIYDGYTIASAFNFNMLALSVAIAQLGNEHFGPVTDLAPLGDMDGSLDIYAYDGDGNCLRLIISTKPCSYQSIPTKVISVRPFMTFTNRLGQDIFIKLNSEDEPKVLHASDSRMYFVCRGIGGPEKLQVKLEGSSWSFPLQIVREDTISLVLRMNDGTIKLLRTEIRGYEEGSRFIVVFRLGSSDGPIRETDFILNRIENRTPNKALSIRQSGFGEDAWIQLQPHSAKNFSWDDPYGNKFLDAKLRDGDSNAIWKLDLERSGSSSVEFGLQFHVIDRGDIIIAKFTNDRMPSSSSNEEIRGPVTSGKGGVSGAQDEMQSSVTPFELLIELGVVGISLVDHRPKELSYLYLERVSLTYSTGYDGGKTSRFKLIFGYLQLDNQLPLTLMPVLLAPEQTSDVQHPVFKMTITIQNENKDGIQVYPYVYIRVTDKCWRLEIHEPIIWAIMDFYNNLQLDRLPKRSSVTEVDPEIRFDLIDVSEVRLKFSLETAPGQRPHGVLGIWSPILSAVGNAFKIQVHLRRVMHKDRFMRKSSIVSAIGNRIWRDLIHNPLHLIFSVDVLGMTSSTLASLSRGFAELSTDGQFLQLRAKQVRSRRITGVGDGIIQGTEALAQGVAFGVSGVVRKPVESARENGLLGLAHGLGRAFLGFIVQPVSGALDFFSLTVDGIGASCSKCFEVFNSKIALQRIRNPRAVHSDGILREYCERQAMGQMVLYLGEASRQFGCTEIFKEPSKFALSDYYEEHFTVPHQKIVLVTNKRVMLLQCLAPDKMDKRPCKIIWDVPWDELMALELAKAGSSQPSLLILHLKHFRRSENFVRVIKCNSVEMFEGREPQAVKICSVVRKTWKAYQSNMKSLILKVPSSQRQVHFSWTEVDSRESRTSNSKAIISSRDISSNSTESDDRRFISRDGSICSIWRPVCPDGYIYIGDIARVSPHPPNVAAVYRKIDGFFALPMGYDLVWRNCSEDYVAPVSIWQPRAPEGFVAPGCVAVAGYSEPEADLVYCVAESLTEETEFEDLKVWSASDSYPWSCHIYQVQSDALHFVALRQSKDECDWKPKRIRDDPHYQLQTP</sequence>
<evidence type="ECO:0000256" key="2">
    <source>
        <dbReference type="SAM" id="MobiDB-lite"/>
    </source>
</evidence>
<accession>A0A8T0JMH4</accession>
<dbReference type="InterPro" id="IPR026854">
    <property type="entry name" value="VPS13_N"/>
</dbReference>
<evidence type="ECO:0000313" key="6">
    <source>
        <dbReference type="EMBL" id="KAG2375835.1"/>
    </source>
</evidence>
<dbReference type="GO" id="GO:0045053">
    <property type="term" value="P:protein retention in Golgi apparatus"/>
    <property type="evidence" value="ECO:0007669"/>
    <property type="project" value="TreeGrafter"/>
</dbReference>
<organism evidence="6 7">
    <name type="scientific">Phaseolus angularis</name>
    <name type="common">Azuki bean</name>
    <name type="synonym">Vigna angularis</name>
    <dbReference type="NCBI Taxonomy" id="3914"/>
    <lineage>
        <taxon>Eukaryota</taxon>
        <taxon>Viridiplantae</taxon>
        <taxon>Streptophyta</taxon>
        <taxon>Embryophyta</taxon>
        <taxon>Tracheophyta</taxon>
        <taxon>Spermatophyta</taxon>
        <taxon>Magnoliopsida</taxon>
        <taxon>eudicotyledons</taxon>
        <taxon>Gunneridae</taxon>
        <taxon>Pentapetalae</taxon>
        <taxon>rosids</taxon>
        <taxon>fabids</taxon>
        <taxon>Fabales</taxon>
        <taxon>Fabaceae</taxon>
        <taxon>Papilionoideae</taxon>
        <taxon>50 kb inversion clade</taxon>
        <taxon>NPAAA clade</taxon>
        <taxon>indigoferoid/millettioid clade</taxon>
        <taxon>Phaseoleae</taxon>
        <taxon>Vigna</taxon>
    </lineage>
</organism>
<protein>
    <recommendedName>
        <fullName evidence="8">C2 domain-containing protein</fullName>
    </recommendedName>
</protein>
<dbReference type="SUPFAM" id="SSF50729">
    <property type="entry name" value="PH domain-like"/>
    <property type="match status" value="1"/>
</dbReference>
<dbReference type="Pfam" id="PF25033">
    <property type="entry name" value="VPS13_M"/>
    <property type="match status" value="1"/>
</dbReference>
<reference evidence="6 7" key="1">
    <citation type="submission" date="2020-05" db="EMBL/GenBank/DDBJ databases">
        <title>Vigna angularis (adzuki bean) Var. LongXiaoDou No. 4 denovo assembly.</title>
        <authorList>
            <person name="Xiang H."/>
        </authorList>
    </citation>
    <scope>NUCLEOTIDE SEQUENCE [LARGE SCALE GENOMIC DNA]</scope>
    <source>
        <tissue evidence="6">Leaf</tissue>
    </source>
</reference>
<evidence type="ECO:0000256" key="1">
    <source>
        <dbReference type="ARBA" id="ARBA00022448"/>
    </source>
</evidence>
<feature type="domain" description="Chorein N-terminal" evidence="3">
    <location>
        <begin position="27"/>
        <end position="318"/>
    </location>
</feature>
<feature type="region of interest" description="Disordered" evidence="2">
    <location>
        <begin position="716"/>
        <end position="736"/>
    </location>
</feature>
<dbReference type="InterPro" id="IPR009291">
    <property type="entry name" value="Vps62"/>
</dbReference>
<keyword evidence="1" id="KW-0813">Transport</keyword>
<dbReference type="InterPro" id="IPR056747">
    <property type="entry name" value="VPS13-like_M"/>
</dbReference>
<evidence type="ECO:0008006" key="8">
    <source>
        <dbReference type="Google" id="ProtNLM"/>
    </source>
</evidence>
<comment type="caution">
    <text evidence="6">The sequence shown here is derived from an EMBL/GenBank/DDBJ whole genome shotgun (WGS) entry which is preliminary data.</text>
</comment>
<evidence type="ECO:0000259" key="4">
    <source>
        <dbReference type="Pfam" id="PF25033"/>
    </source>
</evidence>
<feature type="domain" description="Intermembrane lipid transfer protein VPS13-like C-terminal" evidence="5">
    <location>
        <begin position="3189"/>
        <end position="3297"/>
    </location>
</feature>
<gene>
    <name evidence="6" type="ORF">HKW66_Vig0160110</name>
</gene>
<evidence type="ECO:0000313" key="7">
    <source>
        <dbReference type="Proteomes" id="UP000743370"/>
    </source>
</evidence>
<dbReference type="GO" id="GO:0006623">
    <property type="term" value="P:protein targeting to vacuole"/>
    <property type="evidence" value="ECO:0007669"/>
    <property type="project" value="TreeGrafter"/>
</dbReference>
<dbReference type="InterPro" id="IPR026847">
    <property type="entry name" value="VPS13"/>
</dbReference>
<dbReference type="Proteomes" id="UP000743370">
    <property type="component" value="Unassembled WGS sequence"/>
</dbReference>
<evidence type="ECO:0000259" key="3">
    <source>
        <dbReference type="Pfam" id="PF12624"/>
    </source>
</evidence>
<dbReference type="PANTHER" id="PTHR16166">
    <property type="entry name" value="VACUOLAR PROTEIN SORTING-ASSOCIATED PROTEIN VPS13"/>
    <property type="match status" value="1"/>
</dbReference>
<dbReference type="InterPro" id="IPR056748">
    <property type="entry name" value="VPS13-like_C"/>
</dbReference>
<feature type="region of interest" description="Disordered" evidence="2">
    <location>
        <begin position="2794"/>
        <end position="2818"/>
    </location>
</feature>
<feature type="domain" description="VPS13-like middle region" evidence="4">
    <location>
        <begin position="1135"/>
        <end position="1518"/>
    </location>
</feature>
<dbReference type="PANTHER" id="PTHR16166:SF137">
    <property type="entry name" value="PLECKSTRIN HOMOLOGY (PH) DOMAIN-CONTAINING PROTEIN"/>
    <property type="match status" value="1"/>
</dbReference>
<dbReference type="Pfam" id="PF06101">
    <property type="entry name" value="Vps62"/>
    <property type="match status" value="1"/>
</dbReference>
<dbReference type="Pfam" id="PF25037">
    <property type="entry name" value="VPS13_C"/>
    <property type="match status" value="1"/>
</dbReference>
<dbReference type="EMBL" id="JABFOF010000010">
    <property type="protein sequence ID" value="KAG2375835.1"/>
    <property type="molecule type" value="Genomic_DNA"/>
</dbReference>